<proteinExistence type="predicted"/>
<keyword evidence="1" id="KW-0472">Membrane</keyword>
<dbReference type="Proteomes" id="UP001165297">
    <property type="component" value="Unassembled WGS sequence"/>
</dbReference>
<dbReference type="RefSeq" id="WP_226187698.1">
    <property type="nucleotide sequence ID" value="NZ_JAJADQ010000008.1"/>
</dbReference>
<sequence length="622" mass="70125">MQLPSLRRVTAEAARVARRFSLTLLCSLVLCGVGIYAQRLNSEEENQREWLFPTLSTAALGLTLTLAVALAAERYRWSAGRKLAANAGALALLGLWYALCPAASDTVWELRLLLLLVAQHLLVAVVPYLPELRRQADTPGFWRYNETLFLRILIAGLYSGVLFAGCALALVAVENLFDVKLDRYLYQHLFTVLATVFNTWFFLAGVPHDFAALEQHAPYPKGLKLFTQFVLLPLVVLYLGILYAYMGRIVLQWELPKGWVSVLILALSVAGIFALLLIHPVRHAAENTWIRTFARWFYRALFPLLGLLAVAIGTRIRAYGITEERYFVLLLAGWLALMATYFLRRRGQGIIWIPASLAVVALVAAGGPWGAFAVAERSQLGQLRELVGQYQLLRNGKLDNITQRVPNLARPVRKRLASIFEYFHDRNALDQLQPYFTASLALPDSMRSKERWEQESWVSSHLQQLSGIKTTDRYHEGDDQQLAHFRTERPDFQALGQGRYWVSSVNSYLSDEPMRLEIKAQEGTFRLRTENRGNVLHLDQLTSTGKWARQLSLPISAVGDSLARQHGSDPQEAVEVPNASLTLHAASPKVALTLFLRTILRRVRHDTVSYDIQGEALLEVRQ</sequence>
<name>A0ABS8AJL5_9BACT</name>
<feature type="transmembrane region" description="Helical" evidence="1">
    <location>
        <begin position="225"/>
        <end position="246"/>
    </location>
</feature>
<feature type="transmembrane region" description="Helical" evidence="1">
    <location>
        <begin position="185"/>
        <end position="204"/>
    </location>
</feature>
<keyword evidence="1" id="KW-1133">Transmembrane helix</keyword>
<feature type="transmembrane region" description="Helical" evidence="1">
    <location>
        <begin position="300"/>
        <end position="320"/>
    </location>
</feature>
<comment type="caution">
    <text evidence="2">The sequence shown here is derived from an EMBL/GenBank/DDBJ whole genome shotgun (WGS) entry which is preliminary data.</text>
</comment>
<protein>
    <submittedName>
        <fullName evidence="2">DUF4153 domain-containing protein</fullName>
    </submittedName>
</protein>
<evidence type="ECO:0000256" key="1">
    <source>
        <dbReference type="SAM" id="Phobius"/>
    </source>
</evidence>
<keyword evidence="3" id="KW-1185">Reference proteome</keyword>
<feature type="transmembrane region" description="Helical" evidence="1">
    <location>
        <begin position="50"/>
        <end position="71"/>
    </location>
</feature>
<reference evidence="2" key="1">
    <citation type="submission" date="2021-10" db="EMBL/GenBank/DDBJ databases">
        <authorList>
            <person name="Dean J.D."/>
            <person name="Kim M.K."/>
            <person name="Newey C.N."/>
            <person name="Stoker T.S."/>
            <person name="Thompson D.W."/>
            <person name="Grose J.H."/>
        </authorList>
    </citation>
    <scope>NUCLEOTIDE SEQUENCE</scope>
    <source>
        <strain evidence="2">BT635</strain>
    </source>
</reference>
<gene>
    <name evidence="2" type="ORF">LGH70_16310</name>
</gene>
<feature type="transmembrane region" description="Helical" evidence="1">
    <location>
        <begin position="83"/>
        <end position="104"/>
    </location>
</feature>
<organism evidence="2 3">
    <name type="scientific">Hymenobacter nitidus</name>
    <dbReference type="NCBI Taxonomy" id="2880929"/>
    <lineage>
        <taxon>Bacteria</taxon>
        <taxon>Pseudomonadati</taxon>
        <taxon>Bacteroidota</taxon>
        <taxon>Cytophagia</taxon>
        <taxon>Cytophagales</taxon>
        <taxon>Hymenobacteraceae</taxon>
        <taxon>Hymenobacter</taxon>
    </lineage>
</organism>
<evidence type="ECO:0000313" key="2">
    <source>
        <dbReference type="EMBL" id="MCB2379164.1"/>
    </source>
</evidence>
<feature type="transmembrane region" description="Helical" evidence="1">
    <location>
        <begin position="258"/>
        <end position="279"/>
    </location>
</feature>
<keyword evidence="1" id="KW-0812">Transmembrane</keyword>
<feature type="transmembrane region" description="Helical" evidence="1">
    <location>
        <begin position="149"/>
        <end position="173"/>
    </location>
</feature>
<feature type="transmembrane region" description="Helical" evidence="1">
    <location>
        <begin position="350"/>
        <end position="372"/>
    </location>
</feature>
<feature type="transmembrane region" description="Helical" evidence="1">
    <location>
        <begin position="20"/>
        <end position="38"/>
    </location>
</feature>
<evidence type="ECO:0000313" key="3">
    <source>
        <dbReference type="Proteomes" id="UP001165297"/>
    </source>
</evidence>
<feature type="transmembrane region" description="Helical" evidence="1">
    <location>
        <begin position="110"/>
        <end position="129"/>
    </location>
</feature>
<dbReference type="Pfam" id="PF13687">
    <property type="entry name" value="DUF4153"/>
    <property type="match status" value="1"/>
</dbReference>
<dbReference type="InterPro" id="IPR025291">
    <property type="entry name" value="DUF4153"/>
</dbReference>
<feature type="transmembrane region" description="Helical" evidence="1">
    <location>
        <begin position="326"/>
        <end position="343"/>
    </location>
</feature>
<accession>A0ABS8AJL5</accession>
<dbReference type="EMBL" id="JAJADQ010000008">
    <property type="protein sequence ID" value="MCB2379164.1"/>
    <property type="molecule type" value="Genomic_DNA"/>
</dbReference>